<feature type="compositionally biased region" description="Low complexity" evidence="1">
    <location>
        <begin position="99"/>
        <end position="112"/>
    </location>
</feature>
<dbReference type="PANTHER" id="PTHR33678:SF2">
    <property type="match status" value="1"/>
</dbReference>
<dbReference type="Pfam" id="PF03050">
    <property type="entry name" value="DDE_Tnp_IS66"/>
    <property type="match status" value="1"/>
</dbReference>
<evidence type="ECO:0000259" key="3">
    <source>
        <dbReference type="Pfam" id="PF13007"/>
    </source>
</evidence>
<evidence type="ECO:0000313" key="4">
    <source>
        <dbReference type="EMBL" id="MPM40721.1"/>
    </source>
</evidence>
<evidence type="ECO:0000256" key="1">
    <source>
        <dbReference type="SAM" id="MobiDB-lite"/>
    </source>
</evidence>
<name>A0A644ZLH0_9ZZZZ</name>
<reference evidence="4" key="1">
    <citation type="submission" date="2019-08" db="EMBL/GenBank/DDBJ databases">
        <authorList>
            <person name="Kucharzyk K."/>
            <person name="Murdoch R.W."/>
            <person name="Higgins S."/>
            <person name="Loffler F."/>
        </authorList>
    </citation>
    <scope>NUCLEOTIDE SEQUENCE</scope>
</reference>
<feature type="domain" description="Transposase IS66 central" evidence="2">
    <location>
        <begin position="205"/>
        <end position="483"/>
    </location>
</feature>
<evidence type="ECO:0008006" key="5">
    <source>
        <dbReference type="Google" id="ProtNLM"/>
    </source>
</evidence>
<feature type="region of interest" description="Disordered" evidence="1">
    <location>
        <begin position="99"/>
        <end position="129"/>
    </location>
</feature>
<sequence>MRSKGDRKSKTVEIMVDGLKSPASVPVPVVPTKDMSFEQISLMFSQMQQMMVQLQKQNEQLHMTLNLLLQKQFGRSSEQLQQNPDWQTLPLFAPEMLPQQAAPQQEEPASQQAEKERKKSTGRNPLSGASHMVNLVNDVEASVLDDYRSRGYSVRPMPSTYTSYFQRINAVILVEVENRKYTVKNKEEELVLSAQAVRRFLPKTKVGELLLAEIAYQKYGLHVPHNRLSKALGLDGIDISRQDMSNYGLAILERIKAADESFKAKVLAQSALYMDETTTKKQGSEKTKNYMWAVCNENLAWYRYFDDRKGGPPLSMFADYTGWVMADGYGAYDSHLGKAHRCVCLAHVARRFKDCEKITKDHNLAGPAIAWIARLYKLDSQLREKLVAGEISKETFIEERKALSTPILNDFHAWLENAALTTALVNLVQKRAVSYALNQWDKVLLSFENAELKIDNNDCEQSIRVYVQGRKNWVNHGSDDGADASCLLYSLIETAKKQGLNPRNYLAYLFMQAARYDNLELTGVQIEPLMPWNVKPEDLQIVTDEMSMLSQAMRPIEND</sequence>
<dbReference type="EMBL" id="VSSQ01009103">
    <property type="protein sequence ID" value="MPM40721.1"/>
    <property type="molecule type" value="Genomic_DNA"/>
</dbReference>
<dbReference type="InterPro" id="IPR004291">
    <property type="entry name" value="Transposase_IS66_central"/>
</dbReference>
<evidence type="ECO:0000259" key="2">
    <source>
        <dbReference type="Pfam" id="PF03050"/>
    </source>
</evidence>
<organism evidence="4">
    <name type="scientific">bioreactor metagenome</name>
    <dbReference type="NCBI Taxonomy" id="1076179"/>
    <lineage>
        <taxon>unclassified sequences</taxon>
        <taxon>metagenomes</taxon>
        <taxon>ecological metagenomes</taxon>
    </lineage>
</organism>
<proteinExistence type="predicted"/>
<protein>
    <recommendedName>
        <fullName evidence="5">IS66 family transposase</fullName>
    </recommendedName>
</protein>
<feature type="domain" description="Transposase TnpC homeodomain" evidence="3">
    <location>
        <begin position="60"/>
        <end position="127"/>
    </location>
</feature>
<dbReference type="Pfam" id="PF13007">
    <property type="entry name" value="LZ_Tnp_IS66"/>
    <property type="match status" value="1"/>
</dbReference>
<gene>
    <name evidence="4" type="ORF">SDC9_87369</name>
</gene>
<dbReference type="InterPro" id="IPR052344">
    <property type="entry name" value="Transposase-related"/>
</dbReference>
<dbReference type="NCBIfam" id="NF033517">
    <property type="entry name" value="transpos_IS66"/>
    <property type="match status" value="1"/>
</dbReference>
<comment type="caution">
    <text evidence="4">The sequence shown here is derived from an EMBL/GenBank/DDBJ whole genome shotgun (WGS) entry which is preliminary data.</text>
</comment>
<accession>A0A644ZLH0</accession>
<dbReference type="PANTHER" id="PTHR33678">
    <property type="entry name" value="BLL1576 PROTEIN"/>
    <property type="match status" value="1"/>
</dbReference>
<dbReference type="InterPro" id="IPR024463">
    <property type="entry name" value="Transposase_TnpC_homeodom"/>
</dbReference>
<dbReference type="AlphaFoldDB" id="A0A644ZLH0"/>